<name>A0ACB9JLR9_9ASTR</name>
<sequence length="302" mass="33761">MICMSVPLLGFGVVNLVILSLLLVFGHYFILLFDGGGHWLCNPYHDCSDYNLSRNAGGPVQLILCEIQVPKLPKMEVYNKWAQFLGLLAEWVDHNRGTNYQWAMAHGVTSKREKQKNAGPNFNLNSKPTEVKRMGLQGGPSSGYVAAKSHLAYWAVRMALQRMDFSAWKAYRDVKVGVHILPSSIMSPPNATQQPTGQKLTTDHPNIEEKEEKDYGISNAQKMAITSRLCCPSRAVRAADMDNWDQGEHEFFEDQVKALGLDYDYSIEDVKSDDENGTSQFFAAQMKLGMPKVPLPTPTQSS</sequence>
<organism evidence="1 2">
    <name type="scientific">Smallanthus sonchifolius</name>
    <dbReference type="NCBI Taxonomy" id="185202"/>
    <lineage>
        <taxon>Eukaryota</taxon>
        <taxon>Viridiplantae</taxon>
        <taxon>Streptophyta</taxon>
        <taxon>Embryophyta</taxon>
        <taxon>Tracheophyta</taxon>
        <taxon>Spermatophyta</taxon>
        <taxon>Magnoliopsida</taxon>
        <taxon>eudicotyledons</taxon>
        <taxon>Gunneridae</taxon>
        <taxon>Pentapetalae</taxon>
        <taxon>asterids</taxon>
        <taxon>campanulids</taxon>
        <taxon>Asterales</taxon>
        <taxon>Asteraceae</taxon>
        <taxon>Asteroideae</taxon>
        <taxon>Heliantheae alliance</taxon>
        <taxon>Millerieae</taxon>
        <taxon>Smallanthus</taxon>
    </lineage>
</organism>
<keyword evidence="2" id="KW-1185">Reference proteome</keyword>
<evidence type="ECO:0000313" key="1">
    <source>
        <dbReference type="EMBL" id="KAI3820212.1"/>
    </source>
</evidence>
<reference evidence="2" key="1">
    <citation type="journal article" date="2022" name="Mol. Ecol. Resour.">
        <title>The genomes of chicory, endive, great burdock and yacon provide insights into Asteraceae palaeo-polyploidization history and plant inulin production.</title>
        <authorList>
            <person name="Fan W."/>
            <person name="Wang S."/>
            <person name="Wang H."/>
            <person name="Wang A."/>
            <person name="Jiang F."/>
            <person name="Liu H."/>
            <person name="Zhao H."/>
            <person name="Xu D."/>
            <person name="Zhang Y."/>
        </authorList>
    </citation>
    <scope>NUCLEOTIDE SEQUENCE [LARGE SCALE GENOMIC DNA]</scope>
    <source>
        <strain evidence="2">cv. Yunnan</strain>
    </source>
</reference>
<protein>
    <submittedName>
        <fullName evidence="1">Uncharacterized protein</fullName>
    </submittedName>
</protein>
<reference evidence="1 2" key="2">
    <citation type="journal article" date="2022" name="Mol. Ecol. Resour.">
        <title>The genomes of chicory, endive, great burdock and yacon provide insights into Asteraceae paleo-polyploidization history and plant inulin production.</title>
        <authorList>
            <person name="Fan W."/>
            <person name="Wang S."/>
            <person name="Wang H."/>
            <person name="Wang A."/>
            <person name="Jiang F."/>
            <person name="Liu H."/>
            <person name="Zhao H."/>
            <person name="Xu D."/>
            <person name="Zhang Y."/>
        </authorList>
    </citation>
    <scope>NUCLEOTIDE SEQUENCE [LARGE SCALE GENOMIC DNA]</scope>
    <source>
        <strain evidence="2">cv. Yunnan</strain>
        <tissue evidence="1">Leaves</tissue>
    </source>
</reference>
<gene>
    <name evidence="1" type="ORF">L1987_07755</name>
</gene>
<comment type="caution">
    <text evidence="1">The sequence shown here is derived from an EMBL/GenBank/DDBJ whole genome shotgun (WGS) entry which is preliminary data.</text>
</comment>
<dbReference type="Proteomes" id="UP001056120">
    <property type="component" value="Linkage Group LG03"/>
</dbReference>
<proteinExistence type="predicted"/>
<dbReference type="EMBL" id="CM042020">
    <property type="protein sequence ID" value="KAI3820212.1"/>
    <property type="molecule type" value="Genomic_DNA"/>
</dbReference>
<evidence type="ECO:0000313" key="2">
    <source>
        <dbReference type="Proteomes" id="UP001056120"/>
    </source>
</evidence>
<accession>A0ACB9JLR9</accession>